<reference evidence="10 11" key="1">
    <citation type="submission" date="2015-06" db="EMBL/GenBank/DDBJ databases">
        <title>Draft genome sequencing of a biphenyl-degrading bacterium, Janthinobacterium lividum MEG1.</title>
        <authorList>
            <person name="Shimodaira J."/>
            <person name="Hatta T."/>
        </authorList>
    </citation>
    <scope>NUCLEOTIDE SEQUENCE [LARGE SCALE GENOMIC DNA]</scope>
    <source>
        <strain evidence="10 11">MEG1</strain>
    </source>
</reference>
<evidence type="ECO:0000256" key="9">
    <source>
        <dbReference type="SAM" id="Phobius"/>
    </source>
</evidence>
<dbReference type="GO" id="GO:0005254">
    <property type="term" value="F:chloride channel activity"/>
    <property type="evidence" value="ECO:0007669"/>
    <property type="project" value="InterPro"/>
</dbReference>
<keyword evidence="5 9" id="KW-1133">Transmembrane helix</keyword>
<keyword evidence="2" id="KW-0813">Transport</keyword>
<dbReference type="AlphaFoldDB" id="A0A1S1U4S9"/>
<feature type="transmembrane region" description="Helical" evidence="9">
    <location>
        <begin position="221"/>
        <end position="252"/>
    </location>
</feature>
<evidence type="ECO:0000256" key="8">
    <source>
        <dbReference type="ARBA" id="ARBA00034708"/>
    </source>
</evidence>
<feature type="transmembrane region" description="Helical" evidence="9">
    <location>
        <begin position="52"/>
        <end position="70"/>
    </location>
</feature>
<comment type="similarity">
    <text evidence="8">Belongs to the anion channel-forming bestrophin (TC 1.A.46) family.</text>
</comment>
<evidence type="ECO:0000256" key="1">
    <source>
        <dbReference type="ARBA" id="ARBA00004651"/>
    </source>
</evidence>
<keyword evidence="7 9" id="KW-0472">Membrane</keyword>
<evidence type="ECO:0000256" key="5">
    <source>
        <dbReference type="ARBA" id="ARBA00022989"/>
    </source>
</evidence>
<evidence type="ECO:0000313" key="11">
    <source>
        <dbReference type="Proteomes" id="UP000179840"/>
    </source>
</evidence>
<sequence length="306" mass="34175">MIIRPTTNWFRMLFVWDGSVLQAIIPQLLLMLVVSSLALLTDGRIFGVKIPLDTAPFPMVGISLAIFLGFRNNASYARFVEARHIWGQLLIAARALASQALTYLPQATSGLDHELLLRRLVAFVYALKHQLRQTDPQQDLARYLPAEEVQRLQGVNFKPVAVLHTVRAMLHDAVQRQPGQTQLLWMLDTQLNDLAATVAGCERIKNTPIPYPYGVLVHRTVYMYCFLLPLGLVDAIGVATPLISVFVAYTLFALEAIAQQIAEPFGLAPNCLALNAMTRETERSLLELHGDPLPPSIRPCPRYQID</sequence>
<evidence type="ECO:0000256" key="3">
    <source>
        <dbReference type="ARBA" id="ARBA00022475"/>
    </source>
</evidence>
<evidence type="ECO:0000256" key="7">
    <source>
        <dbReference type="ARBA" id="ARBA00023136"/>
    </source>
</evidence>
<evidence type="ECO:0000256" key="6">
    <source>
        <dbReference type="ARBA" id="ARBA00023065"/>
    </source>
</evidence>
<organism evidence="10 11">
    <name type="scientific">Janthinobacterium lividum</name>
    <dbReference type="NCBI Taxonomy" id="29581"/>
    <lineage>
        <taxon>Bacteria</taxon>
        <taxon>Pseudomonadati</taxon>
        <taxon>Pseudomonadota</taxon>
        <taxon>Betaproteobacteria</taxon>
        <taxon>Burkholderiales</taxon>
        <taxon>Oxalobacteraceae</taxon>
        <taxon>Janthinobacterium</taxon>
    </lineage>
</organism>
<feature type="transmembrane region" description="Helical" evidence="9">
    <location>
        <begin position="20"/>
        <end position="40"/>
    </location>
</feature>
<name>A0A1S1U4S9_9BURK</name>
<dbReference type="PANTHER" id="PTHR33281">
    <property type="entry name" value="UPF0187 PROTEIN YNEE"/>
    <property type="match status" value="1"/>
</dbReference>
<dbReference type="InterPro" id="IPR044669">
    <property type="entry name" value="YneE/VCCN1/2-like"/>
</dbReference>
<dbReference type="RefSeq" id="WP_071078683.1">
    <property type="nucleotide sequence ID" value="NZ_LFKP01000010.1"/>
</dbReference>
<protein>
    <recommendedName>
        <fullName evidence="12">Bestrophin, RFP-TM, chloride channel</fullName>
    </recommendedName>
</protein>
<evidence type="ECO:0008006" key="12">
    <source>
        <dbReference type="Google" id="ProtNLM"/>
    </source>
</evidence>
<keyword evidence="6" id="KW-0406">Ion transport</keyword>
<dbReference type="Proteomes" id="UP000179840">
    <property type="component" value="Unassembled WGS sequence"/>
</dbReference>
<accession>A0A1S1U4S9</accession>
<evidence type="ECO:0000256" key="4">
    <source>
        <dbReference type="ARBA" id="ARBA00022692"/>
    </source>
</evidence>
<dbReference type="GO" id="GO:0005886">
    <property type="term" value="C:plasma membrane"/>
    <property type="evidence" value="ECO:0007669"/>
    <property type="project" value="UniProtKB-SubCell"/>
</dbReference>
<dbReference type="PANTHER" id="PTHR33281:SF19">
    <property type="entry name" value="VOLTAGE-DEPENDENT ANION CHANNEL-FORMING PROTEIN YNEE"/>
    <property type="match status" value="1"/>
</dbReference>
<comment type="subcellular location">
    <subcellularLocation>
        <location evidence="1">Cell membrane</location>
        <topology evidence="1">Multi-pass membrane protein</topology>
    </subcellularLocation>
</comment>
<keyword evidence="4 9" id="KW-0812">Transmembrane</keyword>
<comment type="caution">
    <text evidence="10">The sequence shown here is derived from an EMBL/GenBank/DDBJ whole genome shotgun (WGS) entry which is preliminary data.</text>
</comment>
<gene>
    <name evidence="10" type="ORF">AKG95_20115</name>
</gene>
<dbReference type="EMBL" id="LFKP01000010">
    <property type="protein sequence ID" value="OHV95467.1"/>
    <property type="molecule type" value="Genomic_DNA"/>
</dbReference>
<evidence type="ECO:0000256" key="2">
    <source>
        <dbReference type="ARBA" id="ARBA00022448"/>
    </source>
</evidence>
<dbReference type="Pfam" id="PF25539">
    <property type="entry name" value="Bestrophin_2"/>
    <property type="match status" value="1"/>
</dbReference>
<keyword evidence="3" id="KW-1003">Cell membrane</keyword>
<evidence type="ECO:0000313" key="10">
    <source>
        <dbReference type="EMBL" id="OHV95467.1"/>
    </source>
</evidence>
<proteinExistence type="inferred from homology"/>